<reference evidence="5" key="1">
    <citation type="journal article" date="2019" name="Int. J. Syst. Evol. Microbiol.">
        <title>The Global Catalogue of Microorganisms (GCM) 10K type strain sequencing project: providing services to taxonomists for standard genome sequencing and annotation.</title>
        <authorList>
            <consortium name="The Broad Institute Genomics Platform"/>
            <consortium name="The Broad Institute Genome Sequencing Center for Infectious Disease"/>
            <person name="Wu L."/>
            <person name="Ma J."/>
        </authorList>
    </citation>
    <scope>NUCLEOTIDE SEQUENCE [LARGE SCALE GENOMIC DNA]</scope>
    <source>
        <strain evidence="5">JCM 17137</strain>
    </source>
</reference>
<dbReference type="InterPro" id="IPR036291">
    <property type="entry name" value="NAD(P)-bd_dom_sf"/>
</dbReference>
<dbReference type="EMBL" id="BAABDD010000013">
    <property type="protein sequence ID" value="GAA3748963.1"/>
    <property type="molecule type" value="Genomic_DNA"/>
</dbReference>
<keyword evidence="5" id="KW-1185">Reference proteome</keyword>
<organism evidence="4 5">
    <name type="scientific">Salinactinospora qingdaonensis</name>
    <dbReference type="NCBI Taxonomy" id="702744"/>
    <lineage>
        <taxon>Bacteria</taxon>
        <taxon>Bacillati</taxon>
        <taxon>Actinomycetota</taxon>
        <taxon>Actinomycetes</taxon>
        <taxon>Streptosporangiales</taxon>
        <taxon>Nocardiopsidaceae</taxon>
        <taxon>Salinactinospora</taxon>
    </lineage>
</organism>
<evidence type="ECO:0000313" key="4">
    <source>
        <dbReference type="EMBL" id="GAA3748963.1"/>
    </source>
</evidence>
<gene>
    <name evidence="4" type="ORF">GCM10022402_30250</name>
</gene>
<dbReference type="PANTHER" id="PTHR48107:SF7">
    <property type="entry name" value="RE15974P"/>
    <property type="match status" value="1"/>
</dbReference>
<dbReference type="SUPFAM" id="SSF51735">
    <property type="entry name" value="NAD(P)-binding Rossmann-fold domains"/>
    <property type="match status" value="1"/>
</dbReference>
<evidence type="ECO:0000259" key="3">
    <source>
        <dbReference type="SMART" id="SM00822"/>
    </source>
</evidence>
<protein>
    <submittedName>
        <fullName evidence="4">SDR family oxidoreductase</fullName>
    </submittedName>
</protein>
<keyword evidence="2" id="KW-0560">Oxidoreductase</keyword>
<dbReference type="InterPro" id="IPR002347">
    <property type="entry name" value="SDR_fam"/>
</dbReference>
<dbReference type="Gene3D" id="3.40.50.720">
    <property type="entry name" value="NAD(P)-binding Rossmann-like Domain"/>
    <property type="match status" value="1"/>
</dbReference>
<dbReference type="InterPro" id="IPR057326">
    <property type="entry name" value="KR_dom"/>
</dbReference>
<dbReference type="SMART" id="SM00822">
    <property type="entry name" value="PKS_KR"/>
    <property type="match status" value="1"/>
</dbReference>
<feature type="domain" description="Ketoreductase" evidence="3">
    <location>
        <begin position="55"/>
        <end position="240"/>
    </location>
</feature>
<evidence type="ECO:0000256" key="2">
    <source>
        <dbReference type="ARBA" id="ARBA00023002"/>
    </source>
</evidence>
<dbReference type="Pfam" id="PF13561">
    <property type="entry name" value="adh_short_C2"/>
    <property type="match status" value="1"/>
</dbReference>
<name>A0ABP7FUX3_9ACTN</name>
<comment type="similarity">
    <text evidence="1">Belongs to the short-chain dehydrogenases/reductases (SDR) family.</text>
</comment>
<evidence type="ECO:0000313" key="5">
    <source>
        <dbReference type="Proteomes" id="UP001500908"/>
    </source>
</evidence>
<accession>A0ABP7FUX3</accession>
<dbReference type="PANTHER" id="PTHR48107">
    <property type="entry name" value="NADPH-DEPENDENT ALDEHYDE REDUCTASE-LIKE PROTEIN, CHLOROPLASTIC-RELATED"/>
    <property type="match status" value="1"/>
</dbReference>
<sequence length="293" mass="29882">MSRALKPVSAGSPAVILAAYQQGAATRLTLQNMETTNLGNLNGMGEFGPRPLDGATAIITGASRGIGRAIALRLASDGAHVVVNYRSNAEAAQATVSTIESHGGLATPLQGDVSSSEDVERLFDDAEKINGGVDILVANAGLVVLAPLGELDEADVDRMIATNLKGTFLVMRQAARRLRDGGRVIAISGEATRSAPAGFGAAAGTKAAVEAMAVALSKEVGPRRITVNSVLPGVTPPERITPQMQPHVDAVVAATPLGRAGTPHDIADVVGFLASDDARWITGQTIVATGGAV</sequence>
<comment type="caution">
    <text evidence="4">The sequence shown here is derived from an EMBL/GenBank/DDBJ whole genome shotgun (WGS) entry which is preliminary data.</text>
</comment>
<proteinExistence type="inferred from homology"/>
<dbReference type="Proteomes" id="UP001500908">
    <property type="component" value="Unassembled WGS sequence"/>
</dbReference>
<evidence type="ECO:0000256" key="1">
    <source>
        <dbReference type="ARBA" id="ARBA00006484"/>
    </source>
</evidence>
<dbReference type="PRINTS" id="PR00081">
    <property type="entry name" value="GDHRDH"/>
</dbReference>